<dbReference type="Proteomes" id="UP001419268">
    <property type="component" value="Unassembled WGS sequence"/>
</dbReference>
<proteinExistence type="predicted"/>
<accession>A0AAP0LC62</accession>
<name>A0AAP0LC62_9MAGN</name>
<organism evidence="2 3">
    <name type="scientific">Stephania cephalantha</name>
    <dbReference type="NCBI Taxonomy" id="152367"/>
    <lineage>
        <taxon>Eukaryota</taxon>
        <taxon>Viridiplantae</taxon>
        <taxon>Streptophyta</taxon>
        <taxon>Embryophyta</taxon>
        <taxon>Tracheophyta</taxon>
        <taxon>Spermatophyta</taxon>
        <taxon>Magnoliopsida</taxon>
        <taxon>Ranunculales</taxon>
        <taxon>Menispermaceae</taxon>
        <taxon>Menispermoideae</taxon>
        <taxon>Cissampelideae</taxon>
        <taxon>Stephania</taxon>
    </lineage>
</organism>
<sequence length="138" mass="16720">MATEAGMGSWYFLAKHKDIAVEKWIYRHLNITEHTRNECFKLELEESFIPWCVDMVEWFIQNPDKEEHRLRREQSTTMMIQIIRNIKDEQVKIHKLHTWCGWRDGPYLREERKEKDGNDRVKPSQPLYKRGHHKNDGG</sequence>
<evidence type="ECO:0000313" key="2">
    <source>
        <dbReference type="EMBL" id="KAK9167567.1"/>
    </source>
</evidence>
<protein>
    <submittedName>
        <fullName evidence="2">Uncharacterized protein</fullName>
    </submittedName>
</protein>
<feature type="compositionally biased region" description="Basic and acidic residues" evidence="1">
    <location>
        <begin position="111"/>
        <end position="122"/>
    </location>
</feature>
<dbReference type="AlphaFoldDB" id="A0AAP0LC62"/>
<reference evidence="2 3" key="1">
    <citation type="submission" date="2024-01" db="EMBL/GenBank/DDBJ databases">
        <title>Genome assemblies of Stephania.</title>
        <authorList>
            <person name="Yang L."/>
        </authorList>
    </citation>
    <scope>NUCLEOTIDE SEQUENCE [LARGE SCALE GENOMIC DNA]</scope>
    <source>
        <strain evidence="2">JXDWG</strain>
        <tissue evidence="2">Leaf</tissue>
    </source>
</reference>
<evidence type="ECO:0000313" key="3">
    <source>
        <dbReference type="Proteomes" id="UP001419268"/>
    </source>
</evidence>
<dbReference type="EMBL" id="JBBNAG010000001">
    <property type="protein sequence ID" value="KAK9167567.1"/>
    <property type="molecule type" value="Genomic_DNA"/>
</dbReference>
<feature type="compositionally biased region" description="Basic residues" evidence="1">
    <location>
        <begin position="129"/>
        <end position="138"/>
    </location>
</feature>
<comment type="caution">
    <text evidence="2">The sequence shown here is derived from an EMBL/GenBank/DDBJ whole genome shotgun (WGS) entry which is preliminary data.</text>
</comment>
<feature type="region of interest" description="Disordered" evidence="1">
    <location>
        <begin position="111"/>
        <end position="138"/>
    </location>
</feature>
<gene>
    <name evidence="2" type="ORF">Scep_002758</name>
</gene>
<keyword evidence="3" id="KW-1185">Reference proteome</keyword>
<evidence type="ECO:0000256" key="1">
    <source>
        <dbReference type="SAM" id="MobiDB-lite"/>
    </source>
</evidence>